<organism evidence="1 2">
    <name type="scientific">Sphingomonas colocasiae</name>
    <dbReference type="NCBI Taxonomy" id="1848973"/>
    <lineage>
        <taxon>Bacteria</taxon>
        <taxon>Pseudomonadati</taxon>
        <taxon>Pseudomonadota</taxon>
        <taxon>Alphaproteobacteria</taxon>
        <taxon>Sphingomonadales</taxon>
        <taxon>Sphingomonadaceae</taxon>
        <taxon>Sphingomonas</taxon>
    </lineage>
</organism>
<accession>A0ABS7PY86</accession>
<dbReference type="PROSITE" id="PS51257">
    <property type="entry name" value="PROKAR_LIPOPROTEIN"/>
    <property type="match status" value="1"/>
</dbReference>
<comment type="caution">
    <text evidence="1">The sequence shown here is derived from an EMBL/GenBank/DDBJ whole genome shotgun (WGS) entry which is preliminary data.</text>
</comment>
<evidence type="ECO:0008006" key="3">
    <source>
        <dbReference type="Google" id="ProtNLM"/>
    </source>
</evidence>
<evidence type="ECO:0000313" key="1">
    <source>
        <dbReference type="EMBL" id="MBY8826327.1"/>
    </source>
</evidence>
<dbReference type="EMBL" id="JAINVV010000016">
    <property type="protein sequence ID" value="MBY8826327.1"/>
    <property type="molecule type" value="Genomic_DNA"/>
</dbReference>
<name>A0ABS7PY86_9SPHN</name>
<evidence type="ECO:0000313" key="2">
    <source>
        <dbReference type="Proteomes" id="UP000706039"/>
    </source>
</evidence>
<protein>
    <recommendedName>
        <fullName evidence="3">Lipoprotein</fullName>
    </recommendedName>
</protein>
<keyword evidence="2" id="KW-1185">Reference proteome</keyword>
<proteinExistence type="predicted"/>
<sequence>MRIAIALAIAVGVAACSDRTPRAQRQRPLVPLAFDVGAGSPPAVNIAQSHRAARNQG</sequence>
<dbReference type="RefSeq" id="WP_222993881.1">
    <property type="nucleotide sequence ID" value="NZ_JAINVV010000016.1"/>
</dbReference>
<dbReference type="Proteomes" id="UP000706039">
    <property type="component" value="Unassembled WGS sequence"/>
</dbReference>
<reference evidence="1 2" key="1">
    <citation type="submission" date="2021-08" db="EMBL/GenBank/DDBJ databases">
        <authorList>
            <person name="Tuo L."/>
        </authorList>
    </citation>
    <scope>NUCLEOTIDE SEQUENCE [LARGE SCALE GENOMIC DNA]</scope>
    <source>
        <strain evidence="1 2">JCM 31229</strain>
    </source>
</reference>
<gene>
    <name evidence="1" type="ORF">K7G82_28750</name>
</gene>